<name>A0A4R3Y9E2_9PROT</name>
<dbReference type="Proteomes" id="UP000295367">
    <property type="component" value="Unassembled WGS sequence"/>
</dbReference>
<evidence type="ECO:0000313" key="1">
    <source>
        <dbReference type="EMBL" id="TCV88985.1"/>
    </source>
</evidence>
<proteinExistence type="predicted"/>
<dbReference type="RefSeq" id="WP_124945978.1">
    <property type="nucleotide sequence ID" value="NZ_BHVT01000020.1"/>
</dbReference>
<evidence type="ECO:0000313" key="2">
    <source>
        <dbReference type="Proteomes" id="UP000295367"/>
    </source>
</evidence>
<accession>A0A4R3Y9E2</accession>
<dbReference type="EMBL" id="SMCO01000003">
    <property type="protein sequence ID" value="TCV88985.1"/>
    <property type="molecule type" value="Genomic_DNA"/>
</dbReference>
<organism evidence="1 2">
    <name type="scientific">Sulfurirhabdus autotrophica</name>
    <dbReference type="NCBI Taxonomy" id="1706046"/>
    <lineage>
        <taxon>Bacteria</taxon>
        <taxon>Pseudomonadati</taxon>
        <taxon>Pseudomonadota</taxon>
        <taxon>Betaproteobacteria</taxon>
        <taxon>Nitrosomonadales</taxon>
        <taxon>Sulfuricellaceae</taxon>
        <taxon>Sulfurirhabdus</taxon>
    </lineage>
</organism>
<dbReference type="AlphaFoldDB" id="A0A4R3Y9E2"/>
<reference evidence="1 2" key="1">
    <citation type="submission" date="2019-03" db="EMBL/GenBank/DDBJ databases">
        <title>Genomic Encyclopedia of Type Strains, Phase IV (KMG-IV): sequencing the most valuable type-strain genomes for metagenomic binning, comparative biology and taxonomic classification.</title>
        <authorList>
            <person name="Goeker M."/>
        </authorList>
    </citation>
    <scope>NUCLEOTIDE SEQUENCE [LARGE SCALE GENOMIC DNA]</scope>
    <source>
        <strain evidence="1 2">DSM 100309</strain>
    </source>
</reference>
<sequence length="203" mass="24185">MNERIRHILNQISTLEDELRTALFEQEAKMRYRIEGKRVKFERAIKEAHQRLKLGILRWFLTVPPLNYLTAPIIYGMIIPLVFLDMTVTIYQLTCFPIYKIPKVRRSQFIIFDHQHLSYLNAIEKFHCLYCSYANGLMAYAREIIARTEQYFCPIKHASKLLHSHSRYAQFLDYGDATDFQTKLNQFRTELANERKKNKNTDS</sequence>
<keyword evidence="2" id="KW-1185">Reference proteome</keyword>
<gene>
    <name evidence="1" type="ORF">EDC63_10356</name>
</gene>
<comment type="caution">
    <text evidence="1">The sequence shown here is derived from an EMBL/GenBank/DDBJ whole genome shotgun (WGS) entry which is preliminary data.</text>
</comment>
<protein>
    <submittedName>
        <fullName evidence="1">Uncharacterized protein</fullName>
    </submittedName>
</protein>
<dbReference type="OrthoDB" id="9795505at2"/>